<evidence type="ECO:0000313" key="1">
    <source>
        <dbReference type="EMBL" id="CAA9497295.1"/>
    </source>
</evidence>
<dbReference type="AlphaFoldDB" id="A0A6J4SM12"/>
<dbReference type="Gene3D" id="3.10.450.50">
    <property type="match status" value="1"/>
</dbReference>
<protein>
    <recommendedName>
        <fullName evidence="2">SnoaL-like domain-containing protein</fullName>
    </recommendedName>
</protein>
<name>A0A6J4SM12_9ACTN</name>
<reference evidence="1" key="1">
    <citation type="submission" date="2020-02" db="EMBL/GenBank/DDBJ databases">
        <authorList>
            <person name="Meier V. D."/>
        </authorList>
    </citation>
    <scope>NUCLEOTIDE SEQUENCE</scope>
    <source>
        <strain evidence="1">AVDCRST_MAG67</strain>
    </source>
</reference>
<organism evidence="1">
    <name type="scientific">uncultured Solirubrobacteraceae bacterium</name>
    <dbReference type="NCBI Taxonomy" id="1162706"/>
    <lineage>
        <taxon>Bacteria</taxon>
        <taxon>Bacillati</taxon>
        <taxon>Actinomycetota</taxon>
        <taxon>Thermoleophilia</taxon>
        <taxon>Solirubrobacterales</taxon>
        <taxon>Solirubrobacteraceae</taxon>
        <taxon>environmental samples</taxon>
    </lineage>
</organism>
<dbReference type="EMBL" id="CADCVQ010000073">
    <property type="protein sequence ID" value="CAA9497295.1"/>
    <property type="molecule type" value="Genomic_DNA"/>
</dbReference>
<evidence type="ECO:0008006" key="2">
    <source>
        <dbReference type="Google" id="ProtNLM"/>
    </source>
</evidence>
<accession>A0A6J4SM12</accession>
<sequence length="131" mass="14104">MAAWRLSYTGALGRLDAASIVETLADDVVIHVAVHDQPMRGKETAAFLFGVLQDELGEVTVTDEIVEADKAVVLFETSIGERGVQGLNVVRLDDSGIIRELTVFFRPLEALALIAETVGARMAARFGPPPQ</sequence>
<proteinExistence type="predicted"/>
<dbReference type="SUPFAM" id="SSF54427">
    <property type="entry name" value="NTF2-like"/>
    <property type="match status" value="1"/>
</dbReference>
<dbReference type="InterPro" id="IPR032710">
    <property type="entry name" value="NTF2-like_dom_sf"/>
</dbReference>
<gene>
    <name evidence="1" type="ORF">AVDCRST_MAG67-1792</name>
</gene>